<evidence type="ECO:0000256" key="3">
    <source>
        <dbReference type="SAM" id="SignalP"/>
    </source>
</evidence>
<dbReference type="OrthoDB" id="9390510at2759"/>
<comment type="caution">
    <text evidence="4">The sequence shown here is derived from an EMBL/GenBank/DDBJ whole genome shotgun (WGS) entry which is preliminary data.</text>
</comment>
<dbReference type="PANTHER" id="PTHR10656">
    <property type="entry name" value="CELL FATE DETERMINING PROTEIN MAB21-RELATED"/>
    <property type="match status" value="1"/>
</dbReference>
<dbReference type="PANTHER" id="PTHR10656:SF40">
    <property type="entry name" value="INOSITOL 1,4,5-TRISPHOSPHATE RECEPTOR-INTERACTING PROTEIN-LIKE 1"/>
    <property type="match status" value="1"/>
</dbReference>
<protein>
    <submittedName>
        <fullName evidence="4">Inositol 1,4,5-trisphosphate receptor-interacting protein-like 1</fullName>
    </submittedName>
</protein>
<evidence type="ECO:0000256" key="2">
    <source>
        <dbReference type="SAM" id="Phobius"/>
    </source>
</evidence>
<dbReference type="Proteomes" id="UP000053872">
    <property type="component" value="Unassembled WGS sequence"/>
</dbReference>
<dbReference type="AlphaFoldDB" id="A0A2I0ML59"/>
<keyword evidence="2" id="KW-1133">Transmembrane helix</keyword>
<evidence type="ECO:0000313" key="4">
    <source>
        <dbReference type="EMBL" id="PKK30406.1"/>
    </source>
</evidence>
<keyword evidence="5" id="KW-1185">Reference proteome</keyword>
<organism evidence="4 5">
    <name type="scientific">Columba livia</name>
    <name type="common">Rock dove</name>
    <dbReference type="NCBI Taxonomy" id="8932"/>
    <lineage>
        <taxon>Eukaryota</taxon>
        <taxon>Metazoa</taxon>
        <taxon>Chordata</taxon>
        <taxon>Craniata</taxon>
        <taxon>Vertebrata</taxon>
        <taxon>Euteleostomi</taxon>
        <taxon>Archelosauria</taxon>
        <taxon>Archosauria</taxon>
        <taxon>Dinosauria</taxon>
        <taxon>Saurischia</taxon>
        <taxon>Theropoda</taxon>
        <taxon>Coelurosauria</taxon>
        <taxon>Aves</taxon>
        <taxon>Neognathae</taxon>
        <taxon>Neoaves</taxon>
        <taxon>Columbimorphae</taxon>
        <taxon>Columbiformes</taxon>
        <taxon>Columbidae</taxon>
        <taxon>Columba</taxon>
    </lineage>
</organism>
<sequence length="342" mass="39053">MALVVFLILAVLDFVQNTLEMIEKLHCVVQQLRHQLSHKMTQLLQDLVETLEQNGVAREVLLSVASQQWCFWVSAFGAGALLLLLWLCWRTRKRSHKPESSCQQGSPERQDEDEEAEDDDDDDDYGGIGDLAGCVADRIWLPAPYMADKCRLVEDLVEELLSSCRRLSGKTFKPRLQPAIMMGYVYEGWSAREDNVLYQLLVPLQPPPGHAFLLETDTAKDLLTSESCLRVQLQCMCKREQLLRDRLCFLHHSEDELKCQGPSLLNTLCTNSYLDIEKTTCWFQMLVKDAWKLIPLSHHCQLTVLPTTRSCKLSVWKGQENLSIQMTFGVSLDDSESFLSLD</sequence>
<dbReference type="Gene3D" id="3.30.460.90">
    <property type="match status" value="1"/>
</dbReference>
<evidence type="ECO:0000313" key="5">
    <source>
        <dbReference type="Proteomes" id="UP000053872"/>
    </source>
</evidence>
<dbReference type="InParanoid" id="A0A2I0ML59"/>
<evidence type="ECO:0000256" key="1">
    <source>
        <dbReference type="SAM" id="MobiDB-lite"/>
    </source>
</evidence>
<proteinExistence type="predicted"/>
<feature type="compositionally biased region" description="Acidic residues" evidence="1">
    <location>
        <begin position="110"/>
        <end position="123"/>
    </location>
</feature>
<gene>
    <name evidence="4" type="ORF">A306_00003771</name>
</gene>
<dbReference type="GO" id="GO:0016020">
    <property type="term" value="C:membrane"/>
    <property type="evidence" value="ECO:0007669"/>
    <property type="project" value="TreeGrafter"/>
</dbReference>
<name>A0A2I0ML59_COLLI</name>
<keyword evidence="4" id="KW-0675">Receptor</keyword>
<feature type="signal peptide" evidence="3">
    <location>
        <begin position="1"/>
        <end position="17"/>
    </location>
</feature>
<keyword evidence="2" id="KW-0472">Membrane</keyword>
<keyword evidence="2" id="KW-0812">Transmembrane</keyword>
<feature type="region of interest" description="Disordered" evidence="1">
    <location>
        <begin position="97"/>
        <end position="123"/>
    </location>
</feature>
<dbReference type="EMBL" id="AKCR02000007">
    <property type="protein sequence ID" value="PKK30406.1"/>
    <property type="molecule type" value="Genomic_DNA"/>
</dbReference>
<feature type="transmembrane region" description="Helical" evidence="2">
    <location>
        <begin position="71"/>
        <end position="89"/>
    </location>
</feature>
<reference evidence="4 5" key="1">
    <citation type="journal article" date="2013" name="Science">
        <title>Genomic diversity and evolution of the head crest in the rock pigeon.</title>
        <authorList>
            <person name="Shapiro M.D."/>
            <person name="Kronenberg Z."/>
            <person name="Li C."/>
            <person name="Domyan E.T."/>
            <person name="Pan H."/>
            <person name="Campbell M."/>
            <person name="Tan H."/>
            <person name="Huff C.D."/>
            <person name="Hu H."/>
            <person name="Vickrey A.I."/>
            <person name="Nielsen S.C."/>
            <person name="Stringham S.A."/>
            <person name="Hu H."/>
            <person name="Willerslev E."/>
            <person name="Gilbert M.T."/>
            <person name="Yandell M."/>
            <person name="Zhang G."/>
            <person name="Wang J."/>
        </authorList>
    </citation>
    <scope>NUCLEOTIDE SEQUENCE [LARGE SCALE GENOMIC DNA]</scope>
    <source>
        <tissue evidence="4">Blood</tissue>
    </source>
</reference>
<feature type="chain" id="PRO_5014132064" evidence="3">
    <location>
        <begin position="18"/>
        <end position="342"/>
    </location>
</feature>
<dbReference type="KEGG" id="clv:102095320"/>
<accession>A0A2I0ML59</accession>
<keyword evidence="3" id="KW-0732">Signal</keyword>